<gene>
    <name evidence="2" type="ORF">BDW59DRAFT_147599</name>
</gene>
<proteinExistence type="predicted"/>
<organism evidence="2 3">
    <name type="scientific">Aspergillus cavernicola</name>
    <dbReference type="NCBI Taxonomy" id="176166"/>
    <lineage>
        <taxon>Eukaryota</taxon>
        <taxon>Fungi</taxon>
        <taxon>Dikarya</taxon>
        <taxon>Ascomycota</taxon>
        <taxon>Pezizomycotina</taxon>
        <taxon>Eurotiomycetes</taxon>
        <taxon>Eurotiomycetidae</taxon>
        <taxon>Eurotiales</taxon>
        <taxon>Aspergillaceae</taxon>
        <taxon>Aspergillus</taxon>
        <taxon>Aspergillus subgen. Nidulantes</taxon>
    </lineage>
</organism>
<feature type="chain" id="PRO_5045202208" description="Receptor L-domain domain-containing protein" evidence="1">
    <location>
        <begin position="24"/>
        <end position="355"/>
    </location>
</feature>
<keyword evidence="1" id="KW-0732">Signal</keyword>
<name>A0ABR4I9J0_9EURO</name>
<dbReference type="Proteomes" id="UP001610335">
    <property type="component" value="Unassembled WGS sequence"/>
</dbReference>
<sequence>MKYFNIGLATVLSICNLPLGVLAQDCETSETTDPETGETLLRLTSPDQLEVFRDGCTTITGDILIESTYSGDIILDGITKFDGSIYTAEDSPAQGLGLVELVDLVEFGSLLLHLVTGVNLPKLDHAVDILLVQSGLSGEANLGALVEVNNLKVQGSWTSINLASLKTVNQEIGLCAIEGCQILPDENPPPIAVDLPLLESANKFEVAGTVESVSIPNLSVLGDREPETANNQGLRINIQGSHNLDVDAPSLHTLNGTIEVYGSVASVSLGALGETTVGATLNARAPLNFYSTIQTAQYFYVWGELESIYLPDLVDLGSISLSYEPRLPCNETLYELWQSVPDYGNDQSRCHEIEV</sequence>
<protein>
    <recommendedName>
        <fullName evidence="4">Receptor L-domain domain-containing protein</fullName>
    </recommendedName>
</protein>
<reference evidence="2 3" key="1">
    <citation type="submission" date="2024-07" db="EMBL/GenBank/DDBJ databases">
        <title>Section-level genome sequencing and comparative genomics of Aspergillus sections Usti and Cavernicolus.</title>
        <authorList>
            <consortium name="Lawrence Berkeley National Laboratory"/>
            <person name="Nybo J.L."/>
            <person name="Vesth T.C."/>
            <person name="Theobald S."/>
            <person name="Frisvad J.C."/>
            <person name="Larsen T.O."/>
            <person name="Kjaerboelling I."/>
            <person name="Rothschild-Mancinelli K."/>
            <person name="Lyhne E.K."/>
            <person name="Kogle M.E."/>
            <person name="Barry K."/>
            <person name="Clum A."/>
            <person name="Na H."/>
            <person name="Ledsgaard L."/>
            <person name="Lin J."/>
            <person name="Lipzen A."/>
            <person name="Kuo A."/>
            <person name="Riley R."/>
            <person name="Mondo S."/>
            <person name="LaButti K."/>
            <person name="Haridas S."/>
            <person name="Pangalinan J."/>
            <person name="Salamov A.A."/>
            <person name="Simmons B.A."/>
            <person name="Magnuson J.K."/>
            <person name="Chen J."/>
            <person name="Drula E."/>
            <person name="Henrissat B."/>
            <person name="Wiebenga A."/>
            <person name="Lubbers R.J."/>
            <person name="Gomes A.C."/>
            <person name="Makela M.R."/>
            <person name="Stajich J."/>
            <person name="Grigoriev I.V."/>
            <person name="Mortensen U.H."/>
            <person name="De vries R.P."/>
            <person name="Baker S.E."/>
            <person name="Andersen M.R."/>
        </authorList>
    </citation>
    <scope>NUCLEOTIDE SEQUENCE [LARGE SCALE GENOMIC DNA]</scope>
    <source>
        <strain evidence="2 3">CBS 600.67</strain>
    </source>
</reference>
<accession>A0ABR4I9J0</accession>
<dbReference type="EMBL" id="JBFXLS010000044">
    <property type="protein sequence ID" value="KAL2824393.1"/>
    <property type="molecule type" value="Genomic_DNA"/>
</dbReference>
<keyword evidence="3" id="KW-1185">Reference proteome</keyword>
<evidence type="ECO:0000313" key="2">
    <source>
        <dbReference type="EMBL" id="KAL2824393.1"/>
    </source>
</evidence>
<comment type="caution">
    <text evidence="2">The sequence shown here is derived from an EMBL/GenBank/DDBJ whole genome shotgun (WGS) entry which is preliminary data.</text>
</comment>
<feature type="signal peptide" evidence="1">
    <location>
        <begin position="1"/>
        <end position="23"/>
    </location>
</feature>
<evidence type="ECO:0008006" key="4">
    <source>
        <dbReference type="Google" id="ProtNLM"/>
    </source>
</evidence>
<evidence type="ECO:0000313" key="3">
    <source>
        <dbReference type="Proteomes" id="UP001610335"/>
    </source>
</evidence>
<evidence type="ECO:0000256" key="1">
    <source>
        <dbReference type="SAM" id="SignalP"/>
    </source>
</evidence>